<evidence type="ECO:0000313" key="4">
    <source>
        <dbReference type="EMBL" id="MBC8579225.1"/>
    </source>
</evidence>
<keyword evidence="1" id="KW-0808">Transferase</keyword>
<sequence length="355" mass="41655">MYKINMLSQAAKVKGQGVLSAYEEQVSLVKEELNEKFIVVENKWPDADITHYHTVNLRYFLSIPFAKRNGVTVGYVHFLPETVDTSLQLPKICKKVFYKYLIWFYKSMDYLVTVNPYFIERLGAYGVDTDKVTYIPNYVSDTQFFPIEEENKQHLREKYGLDKDKFTVLCAGQLQTRKGIFDFIEIARQMPHMQFVWAGGFSFGKMTDGYKEIKEVVDNPPPNLKFLGIMDRELMNEIYNLGDVMFLPSFEELFPMTILEAMNCRTPILLRDIDIYKNILFDFYIKGNNVEEFKVLLERLASDETFYKMAVDKAWEGHLFYHRDHVSQMWDAFYTEIAPKAKPFKLKALLNRFGG</sequence>
<dbReference type="InterPro" id="IPR028098">
    <property type="entry name" value="Glyco_trans_4-like_N"/>
</dbReference>
<proteinExistence type="predicted"/>
<organism evidence="4 5">
    <name type="scientific">Zhenhengia yiwuensis</name>
    <dbReference type="NCBI Taxonomy" id="2763666"/>
    <lineage>
        <taxon>Bacteria</taxon>
        <taxon>Bacillati</taxon>
        <taxon>Bacillota</taxon>
        <taxon>Clostridia</taxon>
        <taxon>Lachnospirales</taxon>
        <taxon>Lachnospiraceae</taxon>
        <taxon>Zhenhengia</taxon>
    </lineage>
</organism>
<protein>
    <submittedName>
        <fullName evidence="4">Glycosyltransferase family 4 protein</fullName>
    </submittedName>
</protein>
<dbReference type="InterPro" id="IPR001296">
    <property type="entry name" value="Glyco_trans_1"/>
</dbReference>
<feature type="domain" description="Glycosyl transferase family 1" evidence="2">
    <location>
        <begin position="152"/>
        <end position="311"/>
    </location>
</feature>
<feature type="domain" description="Glycosyltransferase subfamily 4-like N-terminal" evidence="3">
    <location>
        <begin position="46"/>
        <end position="140"/>
    </location>
</feature>
<name>A0A926EIK8_9FIRM</name>
<reference evidence="4" key="1">
    <citation type="submission" date="2020-08" db="EMBL/GenBank/DDBJ databases">
        <title>Genome public.</title>
        <authorList>
            <person name="Liu C."/>
            <person name="Sun Q."/>
        </authorList>
    </citation>
    <scope>NUCLEOTIDE SEQUENCE</scope>
    <source>
        <strain evidence="4">NSJ-12</strain>
    </source>
</reference>
<dbReference type="EMBL" id="JACRSY010000008">
    <property type="protein sequence ID" value="MBC8579225.1"/>
    <property type="molecule type" value="Genomic_DNA"/>
</dbReference>
<dbReference type="Pfam" id="PF00534">
    <property type="entry name" value="Glycos_transf_1"/>
    <property type="match status" value="1"/>
</dbReference>
<comment type="caution">
    <text evidence="4">The sequence shown here is derived from an EMBL/GenBank/DDBJ whole genome shotgun (WGS) entry which is preliminary data.</text>
</comment>
<dbReference type="Gene3D" id="3.40.50.2000">
    <property type="entry name" value="Glycogen Phosphorylase B"/>
    <property type="match status" value="2"/>
</dbReference>
<keyword evidence="5" id="KW-1185">Reference proteome</keyword>
<dbReference type="Pfam" id="PF13439">
    <property type="entry name" value="Glyco_transf_4"/>
    <property type="match status" value="1"/>
</dbReference>
<dbReference type="CDD" id="cd03801">
    <property type="entry name" value="GT4_PimA-like"/>
    <property type="match status" value="1"/>
</dbReference>
<dbReference type="Proteomes" id="UP000655830">
    <property type="component" value="Unassembled WGS sequence"/>
</dbReference>
<evidence type="ECO:0000259" key="3">
    <source>
        <dbReference type="Pfam" id="PF13439"/>
    </source>
</evidence>
<dbReference type="SUPFAM" id="SSF53756">
    <property type="entry name" value="UDP-Glycosyltransferase/glycogen phosphorylase"/>
    <property type="match status" value="1"/>
</dbReference>
<evidence type="ECO:0000259" key="2">
    <source>
        <dbReference type="Pfam" id="PF00534"/>
    </source>
</evidence>
<evidence type="ECO:0000313" key="5">
    <source>
        <dbReference type="Proteomes" id="UP000655830"/>
    </source>
</evidence>
<dbReference type="PANTHER" id="PTHR46401:SF2">
    <property type="entry name" value="GLYCOSYLTRANSFERASE WBBK-RELATED"/>
    <property type="match status" value="1"/>
</dbReference>
<dbReference type="AlphaFoldDB" id="A0A926EIK8"/>
<dbReference type="GO" id="GO:0016757">
    <property type="term" value="F:glycosyltransferase activity"/>
    <property type="evidence" value="ECO:0007669"/>
    <property type="project" value="InterPro"/>
</dbReference>
<accession>A0A926EIK8</accession>
<dbReference type="PANTHER" id="PTHR46401">
    <property type="entry name" value="GLYCOSYLTRANSFERASE WBBK-RELATED"/>
    <property type="match status" value="1"/>
</dbReference>
<gene>
    <name evidence="4" type="ORF">H8718_06760</name>
</gene>
<evidence type="ECO:0000256" key="1">
    <source>
        <dbReference type="ARBA" id="ARBA00022679"/>
    </source>
</evidence>